<dbReference type="SUPFAM" id="SSF48726">
    <property type="entry name" value="Immunoglobulin"/>
    <property type="match status" value="1"/>
</dbReference>
<dbReference type="InterPro" id="IPR013783">
    <property type="entry name" value="Ig-like_fold"/>
</dbReference>
<feature type="transmembrane region" description="Helical" evidence="2">
    <location>
        <begin position="164"/>
        <end position="186"/>
    </location>
</feature>
<proteinExistence type="predicted"/>
<sequence length="388" mass="41940">MYFVLSFCCEAPCDVWMKGSIQIMLLLLLLLRLVTLNSLFSYFGNAVVLNPFPVFSAFQIMVYMTGGTKVVDSDFNRRLSFLYPMPFSNVSIAINNTKEADSGQYMCTVNLLNSGSEQNIGLINLTVLVPACGLFIGISLAPVRTRCWTRWATSLVQQGPSLCSYRISLPPLITVFCFLSAVTPFAAINGAMVAGAVIGALIGLGLIILFPLQMLFYRRKMKESQEEIANEIKEDAVAPKTLSWAKSPGSDIVSKNGTLSSMNTTRDHKLYPSKPPSDTASITTATGSTVGYKPPFSNHRGGTHTPTPSLSSQSLPLYFPPMANGVHCHHANVPIHRNTLHRTNGAQPQAPRLHEPAAPTQGLTSSTLSRMGGVPVMVPAQSQAGSLV</sequence>
<evidence type="ECO:0000313" key="3">
    <source>
        <dbReference type="Ensembl" id="ENSPMRP00000026526.1"/>
    </source>
</evidence>
<dbReference type="PANTHER" id="PTHR44549:SF1">
    <property type="entry name" value="ENDOTHELIAL CELL-SELECTIVE ADHESION MOLECULE"/>
    <property type="match status" value="1"/>
</dbReference>
<dbReference type="GO" id="GO:0098632">
    <property type="term" value="F:cell-cell adhesion mediator activity"/>
    <property type="evidence" value="ECO:0007669"/>
    <property type="project" value="Ensembl"/>
</dbReference>
<dbReference type="GeneTree" id="ENSGT00940000157231"/>
<dbReference type="GO" id="GO:0008104">
    <property type="term" value="P:intracellular protein localization"/>
    <property type="evidence" value="ECO:0007669"/>
    <property type="project" value="Ensembl"/>
</dbReference>
<protein>
    <submittedName>
        <fullName evidence="3">Endothelial cell adhesion molecule</fullName>
    </submittedName>
</protein>
<feature type="transmembrane region" description="Helical" evidence="2">
    <location>
        <begin position="20"/>
        <end position="40"/>
    </location>
</feature>
<feature type="region of interest" description="Disordered" evidence="1">
    <location>
        <begin position="342"/>
        <end position="371"/>
    </location>
</feature>
<name>A0A670JQ49_PODMU</name>
<evidence type="ECO:0000313" key="4">
    <source>
        <dbReference type="Proteomes" id="UP000472272"/>
    </source>
</evidence>
<feature type="transmembrane region" description="Helical" evidence="2">
    <location>
        <begin position="47"/>
        <end position="66"/>
    </location>
</feature>
<dbReference type="Ensembl" id="ENSPMRT00000028140.1">
    <property type="protein sequence ID" value="ENSPMRP00000026526.1"/>
    <property type="gene ID" value="ENSPMRG00000017150.1"/>
</dbReference>
<dbReference type="InterPro" id="IPR042757">
    <property type="entry name" value="ESAM"/>
</dbReference>
<dbReference type="GO" id="GO:0005923">
    <property type="term" value="C:bicellular tight junction"/>
    <property type="evidence" value="ECO:0007669"/>
    <property type="project" value="Ensembl"/>
</dbReference>
<accession>A0A670JQ49</accession>
<feature type="region of interest" description="Disordered" evidence="1">
    <location>
        <begin position="255"/>
        <end position="313"/>
    </location>
</feature>
<reference evidence="3" key="2">
    <citation type="submission" date="2025-08" db="UniProtKB">
        <authorList>
            <consortium name="Ensembl"/>
        </authorList>
    </citation>
    <scope>IDENTIFICATION</scope>
</reference>
<dbReference type="GO" id="GO:0005912">
    <property type="term" value="C:adherens junction"/>
    <property type="evidence" value="ECO:0007669"/>
    <property type="project" value="Ensembl"/>
</dbReference>
<dbReference type="GO" id="GO:0032991">
    <property type="term" value="C:protein-containing complex"/>
    <property type="evidence" value="ECO:0007669"/>
    <property type="project" value="Ensembl"/>
</dbReference>
<dbReference type="InterPro" id="IPR036179">
    <property type="entry name" value="Ig-like_dom_sf"/>
</dbReference>
<feature type="compositionally biased region" description="Low complexity" evidence="1">
    <location>
        <begin position="303"/>
        <end position="313"/>
    </location>
</feature>
<dbReference type="GO" id="GO:0070830">
    <property type="term" value="P:bicellular tight junction assembly"/>
    <property type="evidence" value="ECO:0007669"/>
    <property type="project" value="Ensembl"/>
</dbReference>
<keyword evidence="2" id="KW-0812">Transmembrane</keyword>
<feature type="compositionally biased region" description="Polar residues" evidence="1">
    <location>
        <begin position="276"/>
        <end position="289"/>
    </location>
</feature>
<dbReference type="GO" id="GO:0005886">
    <property type="term" value="C:plasma membrane"/>
    <property type="evidence" value="ECO:0007669"/>
    <property type="project" value="Ensembl"/>
</dbReference>
<dbReference type="GO" id="GO:0007156">
    <property type="term" value="P:homophilic cell adhesion via plasma membrane adhesion molecules"/>
    <property type="evidence" value="ECO:0007669"/>
    <property type="project" value="Ensembl"/>
</dbReference>
<feature type="compositionally biased region" description="Polar residues" evidence="1">
    <location>
        <begin position="255"/>
        <end position="264"/>
    </location>
</feature>
<dbReference type="OMA" id="MCTVNIV"/>
<dbReference type="PANTHER" id="PTHR44549">
    <property type="entry name" value="ENDOTHELIAL CELL-SELECTIVE ADHESION MOLECULE"/>
    <property type="match status" value="1"/>
</dbReference>
<reference evidence="3" key="3">
    <citation type="submission" date="2025-09" db="UniProtKB">
        <authorList>
            <consortium name="Ensembl"/>
        </authorList>
    </citation>
    <scope>IDENTIFICATION</scope>
</reference>
<organism evidence="3 4">
    <name type="scientific">Podarcis muralis</name>
    <name type="common">Wall lizard</name>
    <name type="synonym">Lacerta muralis</name>
    <dbReference type="NCBI Taxonomy" id="64176"/>
    <lineage>
        <taxon>Eukaryota</taxon>
        <taxon>Metazoa</taxon>
        <taxon>Chordata</taxon>
        <taxon>Craniata</taxon>
        <taxon>Vertebrata</taxon>
        <taxon>Euteleostomi</taxon>
        <taxon>Lepidosauria</taxon>
        <taxon>Squamata</taxon>
        <taxon>Bifurcata</taxon>
        <taxon>Unidentata</taxon>
        <taxon>Episquamata</taxon>
        <taxon>Laterata</taxon>
        <taxon>Lacertibaenia</taxon>
        <taxon>Lacertidae</taxon>
        <taxon>Podarcis</taxon>
    </lineage>
</organism>
<keyword evidence="2" id="KW-0472">Membrane</keyword>
<evidence type="ECO:0000256" key="2">
    <source>
        <dbReference type="SAM" id="Phobius"/>
    </source>
</evidence>
<reference evidence="3 4" key="1">
    <citation type="journal article" date="2019" name="Proc. Natl. Acad. Sci. U.S.A.">
        <title>Regulatory changes in pterin and carotenoid genes underlie balanced color polymorphisms in the wall lizard.</title>
        <authorList>
            <person name="Andrade P."/>
            <person name="Pinho C."/>
            <person name="Perez I de Lanuza G."/>
            <person name="Afonso S."/>
            <person name="Brejcha J."/>
            <person name="Rubin C.J."/>
            <person name="Wallerman O."/>
            <person name="Pereira P."/>
            <person name="Sabatino S.J."/>
            <person name="Bellati A."/>
            <person name="Pellitteri-Rosa D."/>
            <person name="Bosakova Z."/>
            <person name="Bunikis I."/>
            <person name="Carretero M.A."/>
            <person name="Feiner N."/>
            <person name="Marsik P."/>
            <person name="Pauperio F."/>
            <person name="Salvi D."/>
            <person name="Soler L."/>
            <person name="While G.M."/>
            <person name="Uller T."/>
            <person name="Font E."/>
            <person name="Andersson L."/>
            <person name="Carneiro M."/>
        </authorList>
    </citation>
    <scope>NUCLEOTIDE SEQUENCE</scope>
</reference>
<gene>
    <name evidence="3" type="primary">ESAM</name>
</gene>
<feature type="transmembrane region" description="Helical" evidence="2">
    <location>
        <begin position="120"/>
        <end position="143"/>
    </location>
</feature>
<dbReference type="Proteomes" id="UP000472272">
    <property type="component" value="Chromosome 15"/>
</dbReference>
<keyword evidence="4" id="KW-1185">Reference proteome</keyword>
<dbReference type="GO" id="GO:0030833">
    <property type="term" value="P:regulation of actin filament polymerization"/>
    <property type="evidence" value="ECO:0007669"/>
    <property type="project" value="Ensembl"/>
</dbReference>
<dbReference type="Gene3D" id="2.60.40.10">
    <property type="entry name" value="Immunoglobulins"/>
    <property type="match status" value="1"/>
</dbReference>
<keyword evidence="2" id="KW-1133">Transmembrane helix</keyword>
<evidence type="ECO:0000256" key="1">
    <source>
        <dbReference type="SAM" id="MobiDB-lite"/>
    </source>
</evidence>
<dbReference type="AlphaFoldDB" id="A0A670JQ49"/>
<feature type="transmembrane region" description="Helical" evidence="2">
    <location>
        <begin position="192"/>
        <end position="212"/>
    </location>
</feature>